<evidence type="ECO:0000256" key="3">
    <source>
        <dbReference type="ARBA" id="ARBA00006341"/>
    </source>
</evidence>
<evidence type="ECO:0000256" key="8">
    <source>
        <dbReference type="RuleBase" id="RU368092"/>
    </source>
</evidence>
<dbReference type="InterPro" id="IPR045865">
    <property type="entry name" value="ACT-like_dom_sf"/>
</dbReference>
<dbReference type="PANTHER" id="PTHR30239">
    <property type="entry name" value="ACETOLACTATE SYNTHASE SMALL SUBUNIT"/>
    <property type="match status" value="1"/>
</dbReference>
<evidence type="ECO:0000256" key="5">
    <source>
        <dbReference type="ARBA" id="ARBA00022605"/>
    </source>
</evidence>
<evidence type="ECO:0000256" key="2">
    <source>
        <dbReference type="ARBA" id="ARBA00005025"/>
    </source>
</evidence>
<dbReference type="Pfam" id="PF22629">
    <property type="entry name" value="ACT_AHAS_ss"/>
    <property type="match status" value="1"/>
</dbReference>
<feature type="domain" description="ACT" evidence="9">
    <location>
        <begin position="13"/>
        <end position="87"/>
    </location>
</feature>
<comment type="similarity">
    <text evidence="3 8">Belongs to the acetolactate synthase small subunit family.</text>
</comment>
<dbReference type="GO" id="GO:1990610">
    <property type="term" value="F:acetolactate synthase regulator activity"/>
    <property type="evidence" value="ECO:0007669"/>
    <property type="project" value="UniProtKB-UniRule"/>
</dbReference>
<dbReference type="InterPro" id="IPR002912">
    <property type="entry name" value="ACT_dom"/>
</dbReference>
<dbReference type="CDD" id="cd04878">
    <property type="entry name" value="ACT_AHAS"/>
    <property type="match status" value="1"/>
</dbReference>
<dbReference type="InterPro" id="IPR027271">
    <property type="entry name" value="Acetolactate_synth/TF_NikR_C"/>
</dbReference>
<dbReference type="GO" id="GO:0003984">
    <property type="term" value="F:acetolactate synthase activity"/>
    <property type="evidence" value="ECO:0007669"/>
    <property type="project" value="UniProtKB-UniRule"/>
</dbReference>
<keyword evidence="6 8" id="KW-0100">Branched-chain amino acid biosynthesis</keyword>
<keyword evidence="5 8" id="KW-0028">Amino-acid biosynthesis</keyword>
<dbReference type="GO" id="GO:0005829">
    <property type="term" value="C:cytosol"/>
    <property type="evidence" value="ECO:0007669"/>
    <property type="project" value="TreeGrafter"/>
</dbReference>
<dbReference type="PROSITE" id="PS51671">
    <property type="entry name" value="ACT"/>
    <property type="match status" value="1"/>
</dbReference>
<dbReference type="InterPro" id="IPR039557">
    <property type="entry name" value="AHAS_ACT"/>
</dbReference>
<reference evidence="10" key="1">
    <citation type="submission" date="2017-02" db="EMBL/GenBank/DDBJ databases">
        <authorList>
            <person name="Regsiter A."/>
            <person name="William W."/>
        </authorList>
    </citation>
    <scope>NUCLEOTIDE SEQUENCE</scope>
    <source>
        <strain evidence="10">BdmA 4</strain>
    </source>
</reference>
<comment type="function">
    <text evidence="8">Catalyzes the conversion of 2 pyruvate molecules into acetolactate in the first common step of the biosynthetic pathway of the branched-amino acids such as leucine, isoleucine, and valine.</text>
</comment>
<comment type="subunit">
    <text evidence="4 8">Dimer of large and small chains.</text>
</comment>
<dbReference type="NCBIfam" id="NF008864">
    <property type="entry name" value="PRK11895.1"/>
    <property type="match status" value="1"/>
</dbReference>
<dbReference type="Pfam" id="PF10369">
    <property type="entry name" value="ALS_ss_C"/>
    <property type="match status" value="1"/>
</dbReference>
<proteinExistence type="inferred from homology"/>
<dbReference type="GO" id="GO:0009097">
    <property type="term" value="P:isoleucine biosynthetic process"/>
    <property type="evidence" value="ECO:0007669"/>
    <property type="project" value="UniProtKB-UniRule"/>
</dbReference>
<dbReference type="Gene3D" id="3.30.70.1150">
    <property type="entry name" value="ACT-like. Chain A, domain 2"/>
    <property type="match status" value="1"/>
</dbReference>
<protein>
    <recommendedName>
        <fullName evidence="8">Acetolactate synthase small subunit</fullName>
        <shortName evidence="8">AHAS</shortName>
        <shortName evidence="8">ALS</shortName>
        <ecNumber evidence="8">2.2.1.6</ecNumber>
    </recommendedName>
    <alternativeName>
        <fullName evidence="8">Acetohydroxy-acid synthase small subunit</fullName>
    </alternativeName>
</protein>
<dbReference type="EMBL" id="FWDO01000004">
    <property type="protein sequence ID" value="SLM17882.1"/>
    <property type="molecule type" value="Genomic_DNA"/>
</dbReference>
<evidence type="ECO:0000256" key="1">
    <source>
        <dbReference type="ARBA" id="ARBA00004974"/>
    </source>
</evidence>
<comment type="catalytic activity">
    <reaction evidence="7 8">
        <text>2 pyruvate + H(+) = (2S)-2-acetolactate + CO2</text>
        <dbReference type="Rhea" id="RHEA:25249"/>
        <dbReference type="ChEBI" id="CHEBI:15361"/>
        <dbReference type="ChEBI" id="CHEBI:15378"/>
        <dbReference type="ChEBI" id="CHEBI:16526"/>
        <dbReference type="ChEBI" id="CHEBI:58476"/>
        <dbReference type="EC" id="2.2.1.6"/>
    </reaction>
</comment>
<dbReference type="AlphaFoldDB" id="A0A3P3XNL9"/>
<keyword evidence="8 10" id="KW-0808">Transferase</keyword>
<evidence type="ECO:0000256" key="6">
    <source>
        <dbReference type="ARBA" id="ARBA00023304"/>
    </source>
</evidence>
<dbReference type="InterPro" id="IPR019455">
    <property type="entry name" value="Acetolactate_synth_ssu_C"/>
</dbReference>
<evidence type="ECO:0000259" key="9">
    <source>
        <dbReference type="PROSITE" id="PS51671"/>
    </source>
</evidence>
<gene>
    <name evidence="10" type="primary">ilvH</name>
    <name evidence="10" type="ORF">SPIRO4BDMA_40451</name>
</gene>
<dbReference type="EC" id="2.2.1.6" evidence="8"/>
<dbReference type="InterPro" id="IPR004789">
    <property type="entry name" value="Acetalactate_synth_ssu"/>
</dbReference>
<dbReference type="NCBIfam" id="TIGR00119">
    <property type="entry name" value="acolac_sm"/>
    <property type="match status" value="1"/>
</dbReference>
<comment type="pathway">
    <text evidence="2 8">Amino-acid biosynthesis; L-valine biosynthesis; L-valine from pyruvate: step 1/4.</text>
</comment>
<comment type="pathway">
    <text evidence="1 8">Amino-acid biosynthesis; L-isoleucine biosynthesis; L-isoleucine from 2-oxobutanoate: step 1/4.</text>
</comment>
<dbReference type="PANTHER" id="PTHR30239:SF0">
    <property type="entry name" value="ACETOLACTATE SYNTHASE SMALL SUBUNIT 1, CHLOROPLASTIC"/>
    <property type="match status" value="1"/>
</dbReference>
<name>A0A3P3XNL9_9SPIR</name>
<organism evidence="10">
    <name type="scientific">uncultured spirochete</name>
    <dbReference type="NCBI Taxonomy" id="156406"/>
    <lineage>
        <taxon>Bacteria</taxon>
        <taxon>Pseudomonadati</taxon>
        <taxon>Spirochaetota</taxon>
        <taxon>Spirochaetia</taxon>
        <taxon>Spirochaetales</taxon>
        <taxon>environmental samples</taxon>
    </lineage>
</organism>
<dbReference type="UniPathway" id="UPA00047">
    <property type="reaction ID" value="UER00055"/>
</dbReference>
<sequence length="175" mass="19937">MIRGNRMLNHQFIVSLLVSNHAGVLTRVSSLFARRSFNIDSLTVGVTEDPTLSRMTIVSWGDDYMKEQIVKQLQKLMDVKKVQLMQSDKIVVRELMIVKIRIKKGELSEAMEAINAYRSNVVDLSPDSIAVEITGEPLKLNAFLNYIKRYEIVEMCRTGPTAMGRSTYCLENDTY</sequence>
<evidence type="ECO:0000256" key="7">
    <source>
        <dbReference type="ARBA" id="ARBA00048670"/>
    </source>
</evidence>
<dbReference type="GO" id="GO:0009099">
    <property type="term" value="P:L-valine biosynthetic process"/>
    <property type="evidence" value="ECO:0007669"/>
    <property type="project" value="UniProtKB-UniRule"/>
</dbReference>
<dbReference type="Gene3D" id="3.30.70.260">
    <property type="match status" value="1"/>
</dbReference>
<dbReference type="SUPFAM" id="SSF55021">
    <property type="entry name" value="ACT-like"/>
    <property type="match status" value="2"/>
</dbReference>
<dbReference type="InterPro" id="IPR054480">
    <property type="entry name" value="AHAS_small-like_ACT"/>
</dbReference>
<evidence type="ECO:0000256" key="4">
    <source>
        <dbReference type="ARBA" id="ARBA00011744"/>
    </source>
</evidence>
<dbReference type="UniPathway" id="UPA00049">
    <property type="reaction ID" value="UER00059"/>
</dbReference>
<accession>A0A3P3XNL9</accession>
<evidence type="ECO:0000313" key="10">
    <source>
        <dbReference type="EMBL" id="SLM17882.1"/>
    </source>
</evidence>